<keyword evidence="2 5" id="KW-0812">Transmembrane</keyword>
<dbReference type="InterPro" id="IPR000537">
    <property type="entry name" value="UbiA_prenyltransferase"/>
</dbReference>
<dbReference type="EMBL" id="WGGD01000005">
    <property type="protein sequence ID" value="MUN28129.1"/>
    <property type="molecule type" value="Genomic_DNA"/>
</dbReference>
<keyword evidence="3 5" id="KW-1133">Transmembrane helix</keyword>
<proteinExistence type="predicted"/>
<protein>
    <submittedName>
        <fullName evidence="6">MFS transporter</fullName>
    </submittedName>
</protein>
<feature type="transmembrane region" description="Helical" evidence="5">
    <location>
        <begin position="241"/>
        <end position="259"/>
    </location>
</feature>
<gene>
    <name evidence="6" type="ORF">GC250_01300</name>
</gene>
<feature type="transmembrane region" description="Helical" evidence="5">
    <location>
        <begin position="69"/>
        <end position="102"/>
    </location>
</feature>
<evidence type="ECO:0000256" key="4">
    <source>
        <dbReference type="ARBA" id="ARBA00023136"/>
    </source>
</evidence>
<name>A0A6A9QJ20_SULME</name>
<reference evidence="6 7" key="1">
    <citation type="submission" date="2019-10" db="EMBL/GenBank/DDBJ databases">
        <title>Sequencing and Assembly of Multiple Reported Metal-Biooxidizing Members of the Extremely Thermoacidophilic Archaeal Family Sulfolobaceae.</title>
        <authorList>
            <person name="Counts J.A."/>
            <person name="Kelly R.M."/>
        </authorList>
    </citation>
    <scope>NUCLEOTIDE SEQUENCE [LARGE SCALE GENOMIC DNA]</scope>
    <source>
        <strain evidence="6 7">DSM 6482</strain>
    </source>
</reference>
<evidence type="ECO:0000256" key="1">
    <source>
        <dbReference type="ARBA" id="ARBA00004651"/>
    </source>
</evidence>
<feature type="transmembrane region" description="Helical" evidence="5">
    <location>
        <begin position="187"/>
        <end position="205"/>
    </location>
</feature>
<dbReference type="CDD" id="cd13961">
    <property type="entry name" value="PT_UbiA_DGGGPS"/>
    <property type="match status" value="1"/>
</dbReference>
<dbReference type="InterPro" id="IPR050475">
    <property type="entry name" value="Prenyltransferase_related"/>
</dbReference>
<keyword evidence="4 5" id="KW-0472">Membrane</keyword>
<keyword evidence="7" id="KW-1185">Reference proteome</keyword>
<dbReference type="InterPro" id="IPR044878">
    <property type="entry name" value="UbiA_sf"/>
</dbReference>
<dbReference type="Gene3D" id="1.10.357.140">
    <property type="entry name" value="UbiA prenyltransferase"/>
    <property type="match status" value="1"/>
</dbReference>
<dbReference type="Proteomes" id="UP000470772">
    <property type="component" value="Unassembled WGS sequence"/>
</dbReference>
<evidence type="ECO:0000313" key="6">
    <source>
        <dbReference type="EMBL" id="MUN28129.1"/>
    </source>
</evidence>
<dbReference type="Pfam" id="PF01040">
    <property type="entry name" value="UbiA"/>
    <property type="match status" value="1"/>
</dbReference>
<dbReference type="PANTHER" id="PTHR42723:SF1">
    <property type="entry name" value="CHLOROPHYLL SYNTHASE, CHLOROPLASTIC"/>
    <property type="match status" value="1"/>
</dbReference>
<dbReference type="PANTHER" id="PTHR42723">
    <property type="entry name" value="CHLOROPHYLL SYNTHASE"/>
    <property type="match status" value="1"/>
</dbReference>
<evidence type="ECO:0000256" key="2">
    <source>
        <dbReference type="ARBA" id="ARBA00022692"/>
    </source>
</evidence>
<organism evidence="6 7">
    <name type="scientific">Sulfuracidifex metallicus DSM 6482 = JCM 9184</name>
    <dbReference type="NCBI Taxonomy" id="523847"/>
    <lineage>
        <taxon>Archaea</taxon>
        <taxon>Thermoproteota</taxon>
        <taxon>Thermoprotei</taxon>
        <taxon>Sulfolobales</taxon>
        <taxon>Sulfolobaceae</taxon>
        <taxon>Sulfuracidifex</taxon>
    </lineage>
</organism>
<feature type="transmembrane region" description="Helical" evidence="5">
    <location>
        <begin position="211"/>
        <end position="229"/>
    </location>
</feature>
<evidence type="ECO:0000256" key="3">
    <source>
        <dbReference type="ARBA" id="ARBA00022989"/>
    </source>
</evidence>
<accession>A0A6A9QJ20</accession>
<dbReference type="Gene3D" id="1.20.120.1780">
    <property type="entry name" value="UbiA prenyltransferase"/>
    <property type="match status" value="1"/>
</dbReference>
<evidence type="ECO:0000256" key="5">
    <source>
        <dbReference type="SAM" id="Phobius"/>
    </source>
</evidence>
<feature type="transmembrane region" description="Helical" evidence="5">
    <location>
        <begin position="137"/>
        <end position="154"/>
    </location>
</feature>
<dbReference type="GO" id="GO:0016765">
    <property type="term" value="F:transferase activity, transferring alkyl or aryl (other than methyl) groups"/>
    <property type="evidence" value="ECO:0007669"/>
    <property type="project" value="InterPro"/>
</dbReference>
<comment type="caution">
    <text evidence="6">The sequence shown here is derived from an EMBL/GenBank/DDBJ whole genome shotgun (WGS) entry which is preliminary data.</text>
</comment>
<dbReference type="GO" id="GO:0005886">
    <property type="term" value="C:plasma membrane"/>
    <property type="evidence" value="ECO:0007669"/>
    <property type="project" value="UniProtKB-SubCell"/>
</dbReference>
<dbReference type="AlphaFoldDB" id="A0A6A9QJ20"/>
<feature type="transmembrane region" description="Helical" evidence="5">
    <location>
        <begin position="12"/>
        <end position="38"/>
    </location>
</feature>
<sequence length="283" mass="30918">MLGDLMGYLVSSFWHVNLVQMVLSMLVVGLVAGGGYVINDYFDVNIDKINKPDRPIPSGRISGSKARKIALSMFVAGVLFSIPLGIVPFSIAMFTIVMLYLYAKDLKRTGIPGNLTVALTNGLSIFYGGSAYMEGDWLLKVILPTLYSFFLTLVREFVKGIEDYNGDKANSVTTLAVTKGIGTAWRISKILLILVIVVSPLPILFGFNLSYILLIVVAFIPSVVLSLIQKPSIESAAKARSYLKVSMLTGIVAFLLGSAPFIPKVYLSQHAYLILFQLLLSLH</sequence>
<comment type="subcellular location">
    <subcellularLocation>
        <location evidence="1">Cell membrane</location>
        <topology evidence="1">Multi-pass membrane protein</topology>
    </subcellularLocation>
</comment>
<evidence type="ECO:0000313" key="7">
    <source>
        <dbReference type="Proteomes" id="UP000470772"/>
    </source>
</evidence>